<evidence type="ECO:0000313" key="2">
    <source>
        <dbReference type="Proteomes" id="UP000658131"/>
    </source>
</evidence>
<dbReference type="Proteomes" id="UP000658131">
    <property type="component" value="Unassembled WGS sequence"/>
</dbReference>
<comment type="caution">
    <text evidence="1">The sequence shown here is derived from an EMBL/GenBank/DDBJ whole genome shotgun (WGS) entry which is preliminary data.</text>
</comment>
<reference evidence="1 2" key="1">
    <citation type="submission" date="2020-08" db="EMBL/GenBank/DDBJ databases">
        <title>Genome public.</title>
        <authorList>
            <person name="Liu C."/>
            <person name="Sun Q."/>
        </authorList>
    </citation>
    <scope>NUCLEOTIDE SEQUENCE [LARGE SCALE GENOMIC DNA]</scope>
    <source>
        <strain evidence="1 2">BX1</strain>
    </source>
</reference>
<dbReference type="InterPro" id="IPR009734">
    <property type="entry name" value="Myoviridae_GpU"/>
</dbReference>
<keyword evidence="2" id="KW-1185">Reference proteome</keyword>
<dbReference type="Pfam" id="PF06995">
    <property type="entry name" value="Phage_P2_GpU"/>
    <property type="match status" value="1"/>
</dbReference>
<dbReference type="EMBL" id="JACRTB010000002">
    <property type="protein sequence ID" value="MBC8575088.1"/>
    <property type="molecule type" value="Genomic_DNA"/>
</dbReference>
<organism evidence="1 2">
    <name type="scientific">Yanshouia hominis</name>
    <dbReference type="NCBI Taxonomy" id="2763673"/>
    <lineage>
        <taxon>Bacteria</taxon>
        <taxon>Bacillati</taxon>
        <taxon>Bacillota</taxon>
        <taxon>Clostridia</taxon>
        <taxon>Eubacteriales</taxon>
        <taxon>Oscillospiraceae</taxon>
        <taxon>Yanshouia</taxon>
    </lineage>
</organism>
<evidence type="ECO:0000313" key="1">
    <source>
        <dbReference type="EMBL" id="MBC8575088.1"/>
    </source>
</evidence>
<gene>
    <name evidence="1" type="ORF">H8717_01510</name>
</gene>
<sequence>MSMGMVGCLGDIVFTVSDRTIETINNVTWSGSARYATHQRHGTHALTEFTGLDPDKMTFDIVLSAYLGVDPIAEVVKLWNYERGGIAVPLVIGNKGYGKYRWSVLDHKMKMETYDGRGNVTSATVSVSLQEYLRG</sequence>
<protein>
    <submittedName>
        <fullName evidence="1">Phage tail protein</fullName>
    </submittedName>
</protein>
<proteinExistence type="predicted"/>
<accession>A0ABR7NFA0</accession>
<name>A0ABR7NFA0_9FIRM</name>